<sequence>MSASSRRTTLLASLGGALEYYDFIIYGIFAAEIARAIFPASSSLVSLMASFGAFAVGYVARPVGGIVLSHFGDRFGRRRVFVISLLGMSGATLGMGLVPSFEQWGLAAPMLMVFLRLLQGFCLGGELPGAMTYVVEVAPKRAAFASGFVFFCVMGGVVIATVLSLVIQSFMTPEQVSSYGWRIPFWIGGALGLLGFWVRRSLEESPEFERVKKQASSSPFAELLRNHPRRVLIGIGLVASTGAFNGLLFAYMPAYLKTVLSVDPNKAIVAQNMALIVHSFALLATAWLGSRIAPRHLMLLGTSMFVLFSFAWYDAIVGSTANPWLPLVLGGIVAGLFNGTFAFLIADLFPTRIRFTGIALVFNIGMTFFSGAAPLAATALIRETGSLSAPAYFLTAAAVLGVLASLFVKRYEGEIDRDAERDDEVSPQTVSAPAGAG</sequence>
<organism evidence="11 12">
    <name type="scientific">Steroidobacter agaridevorans</name>
    <dbReference type="NCBI Taxonomy" id="2695856"/>
    <lineage>
        <taxon>Bacteria</taxon>
        <taxon>Pseudomonadati</taxon>
        <taxon>Pseudomonadota</taxon>
        <taxon>Gammaproteobacteria</taxon>
        <taxon>Steroidobacterales</taxon>
        <taxon>Steroidobacteraceae</taxon>
        <taxon>Steroidobacter</taxon>
    </lineage>
</organism>
<keyword evidence="3" id="KW-1003">Cell membrane</keyword>
<dbReference type="Gene3D" id="1.20.1250.20">
    <property type="entry name" value="MFS general substrate transporter like domains"/>
    <property type="match status" value="2"/>
</dbReference>
<evidence type="ECO:0000313" key="11">
    <source>
        <dbReference type="EMBL" id="GFE80042.1"/>
    </source>
</evidence>
<keyword evidence="4 9" id="KW-0812">Transmembrane</keyword>
<evidence type="ECO:0000256" key="9">
    <source>
        <dbReference type="SAM" id="Phobius"/>
    </source>
</evidence>
<dbReference type="EMBL" id="BLJN01000002">
    <property type="protein sequence ID" value="GFE80042.1"/>
    <property type="molecule type" value="Genomic_DNA"/>
</dbReference>
<evidence type="ECO:0000256" key="2">
    <source>
        <dbReference type="ARBA" id="ARBA00022448"/>
    </source>
</evidence>
<comment type="subcellular location">
    <subcellularLocation>
        <location evidence="1">Cell membrane</location>
        <topology evidence="1">Multi-pass membrane protein</topology>
    </subcellularLocation>
</comment>
<dbReference type="Proteomes" id="UP000445000">
    <property type="component" value="Unassembled WGS sequence"/>
</dbReference>
<dbReference type="PANTHER" id="PTHR43528:SF1">
    <property type="entry name" value="ALPHA-KETOGLUTARATE PERMEASE"/>
    <property type="match status" value="1"/>
</dbReference>
<feature type="transmembrane region" description="Helical" evidence="9">
    <location>
        <begin position="296"/>
        <end position="313"/>
    </location>
</feature>
<proteinExistence type="predicted"/>
<dbReference type="GO" id="GO:0005886">
    <property type="term" value="C:plasma membrane"/>
    <property type="evidence" value="ECO:0007669"/>
    <property type="project" value="UniProtKB-SubCell"/>
</dbReference>
<evidence type="ECO:0000259" key="10">
    <source>
        <dbReference type="PROSITE" id="PS50850"/>
    </source>
</evidence>
<dbReference type="InterPro" id="IPR036259">
    <property type="entry name" value="MFS_trans_sf"/>
</dbReference>
<dbReference type="AlphaFoldDB" id="A0A829YBQ5"/>
<dbReference type="PROSITE" id="PS50850">
    <property type="entry name" value="MFS"/>
    <property type="match status" value="1"/>
</dbReference>
<dbReference type="Pfam" id="PF07690">
    <property type="entry name" value="MFS_1"/>
    <property type="match status" value="1"/>
</dbReference>
<dbReference type="SUPFAM" id="SSF103473">
    <property type="entry name" value="MFS general substrate transporter"/>
    <property type="match status" value="1"/>
</dbReference>
<feature type="transmembrane region" description="Helical" evidence="9">
    <location>
        <begin position="179"/>
        <end position="198"/>
    </location>
</feature>
<feature type="transmembrane region" description="Helical" evidence="9">
    <location>
        <begin position="358"/>
        <end position="381"/>
    </location>
</feature>
<feature type="transmembrane region" description="Helical" evidence="9">
    <location>
        <begin position="40"/>
        <end position="60"/>
    </location>
</feature>
<dbReference type="PANTHER" id="PTHR43528">
    <property type="entry name" value="ALPHA-KETOGLUTARATE PERMEASE"/>
    <property type="match status" value="1"/>
</dbReference>
<feature type="transmembrane region" description="Helical" evidence="9">
    <location>
        <begin position="80"/>
        <end position="98"/>
    </location>
</feature>
<evidence type="ECO:0000256" key="8">
    <source>
        <dbReference type="SAM" id="MobiDB-lite"/>
    </source>
</evidence>
<evidence type="ECO:0000256" key="6">
    <source>
        <dbReference type="ARBA" id="ARBA00022989"/>
    </source>
</evidence>
<evidence type="ECO:0000256" key="5">
    <source>
        <dbReference type="ARBA" id="ARBA00022847"/>
    </source>
</evidence>
<dbReference type="GO" id="GO:0015293">
    <property type="term" value="F:symporter activity"/>
    <property type="evidence" value="ECO:0007669"/>
    <property type="project" value="UniProtKB-KW"/>
</dbReference>
<comment type="caution">
    <text evidence="11">The sequence shown here is derived from an EMBL/GenBank/DDBJ whole genome shotgun (WGS) entry which is preliminary data.</text>
</comment>
<evidence type="ECO:0000256" key="4">
    <source>
        <dbReference type="ARBA" id="ARBA00022692"/>
    </source>
</evidence>
<evidence type="ECO:0000256" key="1">
    <source>
        <dbReference type="ARBA" id="ARBA00004651"/>
    </source>
</evidence>
<evidence type="ECO:0000313" key="12">
    <source>
        <dbReference type="Proteomes" id="UP000445000"/>
    </source>
</evidence>
<reference evidence="12" key="1">
    <citation type="submission" date="2020-01" db="EMBL/GenBank/DDBJ databases">
        <title>'Steroidobacter agaridevorans' sp. nov., agar-degrading bacteria isolated from rhizosphere soils.</title>
        <authorList>
            <person name="Ikenaga M."/>
            <person name="Kataoka M."/>
            <person name="Murouchi A."/>
            <person name="Katsuragi S."/>
            <person name="Sakai M."/>
        </authorList>
    </citation>
    <scope>NUCLEOTIDE SEQUENCE [LARGE SCALE GENOMIC DNA]</scope>
    <source>
        <strain evidence="12">YU21-B</strain>
    </source>
</reference>
<evidence type="ECO:0000256" key="3">
    <source>
        <dbReference type="ARBA" id="ARBA00022475"/>
    </source>
</evidence>
<keyword evidence="12" id="KW-1185">Reference proteome</keyword>
<keyword evidence="2" id="KW-0813">Transport</keyword>
<feature type="transmembrane region" description="Helical" evidence="9">
    <location>
        <begin position="325"/>
        <end position="346"/>
    </location>
</feature>
<dbReference type="InterPro" id="IPR051084">
    <property type="entry name" value="H+-coupled_symporters"/>
</dbReference>
<feature type="domain" description="Major facilitator superfamily (MFS) profile" evidence="10">
    <location>
        <begin position="8"/>
        <end position="413"/>
    </location>
</feature>
<evidence type="ECO:0000256" key="7">
    <source>
        <dbReference type="ARBA" id="ARBA00023136"/>
    </source>
</evidence>
<accession>A0A829YBQ5</accession>
<dbReference type="InterPro" id="IPR020846">
    <property type="entry name" value="MFS_dom"/>
</dbReference>
<dbReference type="InterPro" id="IPR011701">
    <property type="entry name" value="MFS"/>
</dbReference>
<protein>
    <submittedName>
        <fullName evidence="11">Proline/betaine transporter</fullName>
    </submittedName>
</protein>
<feature type="transmembrane region" description="Helical" evidence="9">
    <location>
        <begin position="268"/>
        <end position="289"/>
    </location>
</feature>
<keyword evidence="6 9" id="KW-1133">Transmembrane helix</keyword>
<feature type="transmembrane region" description="Helical" evidence="9">
    <location>
        <begin position="144"/>
        <end position="167"/>
    </location>
</feature>
<feature type="region of interest" description="Disordered" evidence="8">
    <location>
        <begin position="418"/>
        <end position="437"/>
    </location>
</feature>
<name>A0A829YBQ5_9GAMM</name>
<keyword evidence="7 9" id="KW-0472">Membrane</keyword>
<feature type="transmembrane region" description="Helical" evidence="9">
    <location>
        <begin position="387"/>
        <end position="408"/>
    </location>
</feature>
<keyword evidence="5" id="KW-0769">Symport</keyword>
<feature type="transmembrane region" description="Helical" evidence="9">
    <location>
        <begin position="231"/>
        <end position="256"/>
    </location>
</feature>
<gene>
    <name evidence="11" type="ORF">GCM10011487_20420</name>
</gene>